<organism evidence="1">
    <name type="scientific">Arundo donax</name>
    <name type="common">Giant reed</name>
    <name type="synonym">Donax arundinaceus</name>
    <dbReference type="NCBI Taxonomy" id="35708"/>
    <lineage>
        <taxon>Eukaryota</taxon>
        <taxon>Viridiplantae</taxon>
        <taxon>Streptophyta</taxon>
        <taxon>Embryophyta</taxon>
        <taxon>Tracheophyta</taxon>
        <taxon>Spermatophyta</taxon>
        <taxon>Magnoliopsida</taxon>
        <taxon>Liliopsida</taxon>
        <taxon>Poales</taxon>
        <taxon>Poaceae</taxon>
        <taxon>PACMAD clade</taxon>
        <taxon>Arundinoideae</taxon>
        <taxon>Arundineae</taxon>
        <taxon>Arundo</taxon>
    </lineage>
</organism>
<protein>
    <submittedName>
        <fullName evidence="1">Uncharacterized protein</fullName>
    </submittedName>
</protein>
<accession>A0A0A8XP29</accession>
<sequence length="29" mass="3516">MKRSVFHGTYSSISREELKVLYQTRTNQR</sequence>
<evidence type="ECO:0000313" key="1">
    <source>
        <dbReference type="EMBL" id="JAD15479.1"/>
    </source>
</evidence>
<dbReference type="EMBL" id="GBRH01282416">
    <property type="protein sequence ID" value="JAD15479.1"/>
    <property type="molecule type" value="Transcribed_RNA"/>
</dbReference>
<name>A0A0A8XP29_ARUDO</name>
<reference evidence="1" key="2">
    <citation type="journal article" date="2015" name="Data Brief">
        <title>Shoot transcriptome of the giant reed, Arundo donax.</title>
        <authorList>
            <person name="Barrero R.A."/>
            <person name="Guerrero F.D."/>
            <person name="Moolhuijzen P."/>
            <person name="Goolsby J.A."/>
            <person name="Tidwell J."/>
            <person name="Bellgard S.E."/>
            <person name="Bellgard M.I."/>
        </authorList>
    </citation>
    <scope>NUCLEOTIDE SEQUENCE</scope>
    <source>
        <tissue evidence="1">Shoot tissue taken approximately 20 cm above the soil surface</tissue>
    </source>
</reference>
<dbReference type="AlphaFoldDB" id="A0A0A8XP29"/>
<proteinExistence type="predicted"/>
<reference evidence="1" key="1">
    <citation type="submission" date="2014-09" db="EMBL/GenBank/DDBJ databases">
        <authorList>
            <person name="Magalhaes I.L.F."/>
            <person name="Oliveira U."/>
            <person name="Santos F.R."/>
            <person name="Vidigal T.H.D.A."/>
            <person name="Brescovit A.D."/>
            <person name="Santos A.J."/>
        </authorList>
    </citation>
    <scope>NUCLEOTIDE SEQUENCE</scope>
    <source>
        <tissue evidence="1">Shoot tissue taken approximately 20 cm above the soil surface</tissue>
    </source>
</reference>